<dbReference type="SUPFAM" id="SSF82215">
    <property type="entry name" value="C-terminal autoproteolytic domain of nucleoporin nup98"/>
    <property type="match status" value="1"/>
</dbReference>
<evidence type="ECO:0000256" key="5">
    <source>
        <dbReference type="ARBA" id="ARBA00023010"/>
    </source>
</evidence>
<dbReference type="InterPro" id="IPR007230">
    <property type="entry name" value="Nup98_auto-Pept-S59_dom"/>
</dbReference>
<name>A0AAV9BRR4_ACOGR</name>
<keyword evidence="6" id="KW-0906">Nuclear pore complex</keyword>
<dbReference type="Gene3D" id="1.25.40.690">
    <property type="match status" value="1"/>
</dbReference>
<proteinExistence type="predicted"/>
<dbReference type="Proteomes" id="UP001179952">
    <property type="component" value="Unassembled WGS sequence"/>
</dbReference>
<feature type="region of interest" description="Disordered" evidence="8">
    <location>
        <begin position="1"/>
        <end position="30"/>
    </location>
</feature>
<evidence type="ECO:0000256" key="7">
    <source>
        <dbReference type="ARBA" id="ARBA00023242"/>
    </source>
</evidence>
<evidence type="ECO:0000313" key="11">
    <source>
        <dbReference type="Proteomes" id="UP001179952"/>
    </source>
</evidence>
<evidence type="ECO:0000259" key="9">
    <source>
        <dbReference type="PROSITE" id="PS51434"/>
    </source>
</evidence>
<dbReference type="Gene3D" id="3.30.1610.10">
    <property type="entry name" value="Peptidase S59, nucleoporin"/>
    <property type="match status" value="1"/>
</dbReference>
<keyword evidence="11" id="KW-1185">Reference proteome</keyword>
<dbReference type="Pfam" id="PF12110">
    <property type="entry name" value="Nup96"/>
    <property type="match status" value="1"/>
</dbReference>
<evidence type="ECO:0000256" key="6">
    <source>
        <dbReference type="ARBA" id="ARBA00023132"/>
    </source>
</evidence>
<dbReference type="AlphaFoldDB" id="A0AAV9BRR4"/>
<dbReference type="GO" id="GO:0015031">
    <property type="term" value="P:protein transport"/>
    <property type="evidence" value="ECO:0007669"/>
    <property type="project" value="UniProtKB-KW"/>
</dbReference>
<comment type="subcellular location">
    <subcellularLocation>
        <location evidence="1">Nucleus</location>
        <location evidence="1">Nuclear pore complex</location>
    </subcellularLocation>
</comment>
<dbReference type="PANTHER" id="PTHR23198">
    <property type="entry name" value="NUCLEOPORIN"/>
    <property type="match status" value="1"/>
</dbReference>
<reference evidence="10" key="2">
    <citation type="submission" date="2023-06" db="EMBL/GenBank/DDBJ databases">
        <authorList>
            <person name="Ma L."/>
            <person name="Liu K.-W."/>
            <person name="Li Z."/>
            <person name="Hsiao Y.-Y."/>
            <person name="Qi Y."/>
            <person name="Fu T."/>
            <person name="Tang G."/>
            <person name="Zhang D."/>
            <person name="Sun W.-H."/>
            <person name="Liu D.-K."/>
            <person name="Li Y."/>
            <person name="Chen G.-Z."/>
            <person name="Liu X.-D."/>
            <person name="Liao X.-Y."/>
            <person name="Jiang Y.-T."/>
            <person name="Yu X."/>
            <person name="Hao Y."/>
            <person name="Huang J."/>
            <person name="Zhao X.-W."/>
            <person name="Ke S."/>
            <person name="Chen Y.-Y."/>
            <person name="Wu W.-L."/>
            <person name="Hsu J.-L."/>
            <person name="Lin Y.-F."/>
            <person name="Huang M.-D."/>
            <person name="Li C.-Y."/>
            <person name="Huang L."/>
            <person name="Wang Z.-W."/>
            <person name="Zhao X."/>
            <person name="Zhong W.-Y."/>
            <person name="Peng D.-H."/>
            <person name="Ahmad S."/>
            <person name="Lan S."/>
            <person name="Zhang J.-S."/>
            <person name="Tsai W.-C."/>
            <person name="Van De Peer Y."/>
            <person name="Liu Z.-J."/>
        </authorList>
    </citation>
    <scope>NUCLEOTIDE SEQUENCE</scope>
    <source>
        <strain evidence="10">SCP</strain>
        <tissue evidence="10">Leaves</tissue>
    </source>
</reference>
<organism evidence="10 11">
    <name type="scientific">Acorus gramineus</name>
    <name type="common">Dwarf sweet flag</name>
    <dbReference type="NCBI Taxonomy" id="55184"/>
    <lineage>
        <taxon>Eukaryota</taxon>
        <taxon>Viridiplantae</taxon>
        <taxon>Streptophyta</taxon>
        <taxon>Embryophyta</taxon>
        <taxon>Tracheophyta</taxon>
        <taxon>Spermatophyta</taxon>
        <taxon>Magnoliopsida</taxon>
        <taxon>Liliopsida</taxon>
        <taxon>Acoraceae</taxon>
        <taxon>Acorus</taxon>
    </lineage>
</organism>
<keyword evidence="5" id="KW-0811">Translocation</keyword>
<dbReference type="GO" id="GO:0017056">
    <property type="term" value="F:structural constituent of nuclear pore"/>
    <property type="evidence" value="ECO:0007669"/>
    <property type="project" value="InterPro"/>
</dbReference>
<dbReference type="GO" id="GO:0005643">
    <property type="term" value="C:nuclear pore"/>
    <property type="evidence" value="ECO:0007669"/>
    <property type="project" value="UniProtKB-SubCell"/>
</dbReference>
<dbReference type="InterPro" id="IPR021967">
    <property type="entry name" value="Nup98_C"/>
</dbReference>
<dbReference type="InterPro" id="IPR037665">
    <property type="entry name" value="Nucleoporin_S59-like"/>
</dbReference>
<evidence type="ECO:0000256" key="3">
    <source>
        <dbReference type="ARBA" id="ARBA00022816"/>
    </source>
</evidence>
<keyword evidence="4" id="KW-0653">Protein transport</keyword>
<sequence length="1126" mass="127383">MLRKNLPLRDPNQNPSNPNNPNNAQNPNSLYLSAYSGMAPASSLSPTGLLDEFHSMRGNFMFGQNPTNRFEESTTASGMPSIFKKRKVHPNTDPTKAPHGVESPSRMVLGNIEASLPILRSHDYFMEPSLSELMTREITDAGYCSRVQDFMVGRLGYGYIRFYGETDVRWLFLDQIVKFEKNSVSVYENEIEAPPLGQGLNKPAEVSLLLRLRSPVMEGPSLSKFLKKLKARTESLGGTFISYAPSNGEWKFSVTHFSRYGLADDDEEDVVMDDAGVRRVAEPSGTAGVDVDEEFHMDFSGSVLSHSLPAHLGLDPVKMREMRMLLFPENKWDNVDGLHTNERHSFEKDYMRVDSPTSSMKYSAEKSSLLGSARKTGQKISSVASRKTPQALLEYSRNGLDCSPPRNILMTRQNKSTPVRVSKVEGFKLDLQHPTPMSNNRFNNIVDAGLFMGRSFRVGWGPNGVLVHSGMPVCNPDLKTGLSSVINVERIAIDRPIRDEKNVVKEELLDICFASPLTLHKSLDHESREIEVGSYILKLQRVVSSRLNLSDMCQSYIEIVERKLDVPGLSTHGRAVLMHQIMVWALIKVLFSEREIGGKLNSEMSDEGEEMMLDRKERPVDIDLEAGPFVRRAEFSNWLQESVCNRVQEDLSSLNEESELEHIFKLMTGRQLAAAVELAVSRSDVRLACLVSQAGGSMVNRDDMARQMEIWRMNGLDFNFIENGRLRLYNLLAGNIQDSLQGSTLDWKRYLGLLMWYQLPPDSSLPIIINTYQQLLNEGKAPYPVPHYIDEGPLDEDVEWSLGDRFDISYYLMLLHANGEKTFANLKTMFSSYASTHDPLDYHMIWHQCAILESIGAVSSNDLHVLDMSLVSQLLCVGMCHWAIYVIIHMPYSDESPYIQANLIREILFQYCEIWSTDEKQQQFIEELGIPPAWMHEALAIYFFYYGDSSRALEHFLKCSNWQKAHSIFMTSVAHSLFLSSKDSEILELALVMERHKSEIADWQLGAGIYIDFYELRSSLQDEDITSKMDSLEKKNDACRSFFSRLNKSLSVWGSKIPMDARAVFAKMAEELCSLLVADRGESSAPSIQMSCFDTMFIAPLPEDLRSCHLQDAISVFTYYLTEGAS</sequence>
<accession>A0AAV9BRR4</accession>
<keyword evidence="3" id="KW-0509">mRNA transport</keyword>
<keyword evidence="2" id="KW-0813">Transport</keyword>
<protein>
    <recommendedName>
        <fullName evidence="9">Peptidase S59 domain-containing protein</fullName>
    </recommendedName>
</protein>
<keyword evidence="7" id="KW-0539">Nucleus</keyword>
<evidence type="ECO:0000313" key="10">
    <source>
        <dbReference type="EMBL" id="KAK1278991.1"/>
    </source>
</evidence>
<gene>
    <name evidence="10" type="ORF">QJS04_geneDACA020179</name>
</gene>
<comment type="caution">
    <text evidence="10">The sequence shown here is derived from an EMBL/GenBank/DDBJ whole genome shotgun (WGS) entry which is preliminary data.</text>
</comment>
<evidence type="ECO:0000256" key="4">
    <source>
        <dbReference type="ARBA" id="ARBA00022927"/>
    </source>
</evidence>
<evidence type="ECO:0000256" key="8">
    <source>
        <dbReference type="SAM" id="MobiDB-lite"/>
    </source>
</evidence>
<dbReference type="PANTHER" id="PTHR23198:SF26">
    <property type="entry name" value="NUCLEAR PORE COMPLEX PROTEIN NUP96"/>
    <property type="match status" value="1"/>
</dbReference>
<reference evidence="10" key="1">
    <citation type="journal article" date="2023" name="Nat. Commun.">
        <title>Diploid and tetraploid genomes of Acorus and the evolution of monocots.</title>
        <authorList>
            <person name="Ma L."/>
            <person name="Liu K.W."/>
            <person name="Li Z."/>
            <person name="Hsiao Y.Y."/>
            <person name="Qi Y."/>
            <person name="Fu T."/>
            <person name="Tang G.D."/>
            <person name="Zhang D."/>
            <person name="Sun W.H."/>
            <person name="Liu D.K."/>
            <person name="Li Y."/>
            <person name="Chen G.Z."/>
            <person name="Liu X.D."/>
            <person name="Liao X.Y."/>
            <person name="Jiang Y.T."/>
            <person name="Yu X."/>
            <person name="Hao Y."/>
            <person name="Huang J."/>
            <person name="Zhao X.W."/>
            <person name="Ke S."/>
            <person name="Chen Y.Y."/>
            <person name="Wu W.L."/>
            <person name="Hsu J.L."/>
            <person name="Lin Y.F."/>
            <person name="Huang M.D."/>
            <person name="Li C.Y."/>
            <person name="Huang L."/>
            <person name="Wang Z.W."/>
            <person name="Zhao X."/>
            <person name="Zhong W.Y."/>
            <person name="Peng D.H."/>
            <person name="Ahmad S."/>
            <person name="Lan S."/>
            <person name="Zhang J.S."/>
            <person name="Tsai W.C."/>
            <person name="Van de Peer Y."/>
            <person name="Liu Z.J."/>
        </authorList>
    </citation>
    <scope>NUCLEOTIDE SEQUENCE</scope>
    <source>
        <strain evidence="10">SCP</strain>
    </source>
</reference>
<dbReference type="GO" id="GO:0051028">
    <property type="term" value="P:mRNA transport"/>
    <property type="evidence" value="ECO:0007669"/>
    <property type="project" value="UniProtKB-KW"/>
</dbReference>
<dbReference type="EMBL" id="JAUJYN010000002">
    <property type="protein sequence ID" value="KAK1278991.1"/>
    <property type="molecule type" value="Genomic_DNA"/>
</dbReference>
<feature type="domain" description="Peptidase S59" evidence="9">
    <location>
        <begin position="121"/>
        <end position="257"/>
    </location>
</feature>
<dbReference type="InterPro" id="IPR036903">
    <property type="entry name" value="Nup98_auto-Pept-S59_dom_sf"/>
</dbReference>
<feature type="compositionally biased region" description="Low complexity" evidence="8">
    <location>
        <begin position="11"/>
        <end position="29"/>
    </location>
</feature>
<dbReference type="Pfam" id="PF04096">
    <property type="entry name" value="Nucleoporin2"/>
    <property type="match status" value="1"/>
</dbReference>
<dbReference type="PROSITE" id="PS51434">
    <property type="entry name" value="NUP_C"/>
    <property type="match status" value="1"/>
</dbReference>
<evidence type="ECO:0000256" key="2">
    <source>
        <dbReference type="ARBA" id="ARBA00022448"/>
    </source>
</evidence>
<evidence type="ECO:0000256" key="1">
    <source>
        <dbReference type="ARBA" id="ARBA00004567"/>
    </source>
</evidence>